<dbReference type="Gene3D" id="3.40.630.30">
    <property type="match status" value="1"/>
</dbReference>
<dbReference type="InterPro" id="IPR050832">
    <property type="entry name" value="Bact_Acetyltransf"/>
</dbReference>
<organism evidence="5">
    <name type="scientific">Sporolactobacillus sp. Y61</name>
    <dbReference type="NCBI Taxonomy" id="3160863"/>
    <lineage>
        <taxon>Bacteria</taxon>
        <taxon>Bacillati</taxon>
        <taxon>Bacillota</taxon>
        <taxon>Bacilli</taxon>
        <taxon>Bacillales</taxon>
        <taxon>Sporolactobacillaceae</taxon>
        <taxon>Sporolactobacillus</taxon>
    </lineage>
</organism>
<keyword evidence="1" id="KW-0808">Transferase</keyword>
<dbReference type="SUPFAM" id="SSF55729">
    <property type="entry name" value="Acyl-CoA N-acyltransferases (Nat)"/>
    <property type="match status" value="1"/>
</dbReference>
<dbReference type="InterPro" id="IPR016181">
    <property type="entry name" value="Acyl_CoA_acyltransferase"/>
</dbReference>
<name>A0AAU8ID96_9BACL</name>
<dbReference type="PROSITE" id="PS51186">
    <property type="entry name" value="GNAT"/>
    <property type="match status" value="1"/>
</dbReference>
<evidence type="ECO:0000256" key="1">
    <source>
        <dbReference type="ARBA" id="ARBA00022679"/>
    </source>
</evidence>
<protein>
    <submittedName>
        <fullName evidence="5">GNAT family N-acetyltransferase</fullName>
    </submittedName>
</protein>
<accession>A0AAU8ID96</accession>
<evidence type="ECO:0000256" key="2">
    <source>
        <dbReference type="ARBA" id="ARBA00023315"/>
    </source>
</evidence>
<feature type="domain" description="N-acetyltransferase" evidence="4">
    <location>
        <begin position="17"/>
        <end position="167"/>
    </location>
</feature>
<dbReference type="RefSeq" id="WP_129929134.1">
    <property type="nucleotide sequence ID" value="NZ_CP159510.1"/>
</dbReference>
<dbReference type="PANTHER" id="PTHR43877">
    <property type="entry name" value="AMINOALKYLPHOSPHONATE N-ACETYLTRANSFERASE-RELATED-RELATED"/>
    <property type="match status" value="1"/>
</dbReference>
<keyword evidence="2" id="KW-0012">Acyltransferase</keyword>
<dbReference type="InterPro" id="IPR000182">
    <property type="entry name" value="GNAT_dom"/>
</dbReference>
<evidence type="ECO:0000256" key="3">
    <source>
        <dbReference type="SAM" id="MobiDB-lite"/>
    </source>
</evidence>
<gene>
    <name evidence="5" type="ORF">ABNN70_09515</name>
</gene>
<dbReference type="GO" id="GO:0016747">
    <property type="term" value="F:acyltransferase activity, transferring groups other than amino-acyl groups"/>
    <property type="evidence" value="ECO:0007669"/>
    <property type="project" value="InterPro"/>
</dbReference>
<dbReference type="CDD" id="cd04301">
    <property type="entry name" value="NAT_SF"/>
    <property type="match status" value="1"/>
</dbReference>
<evidence type="ECO:0000259" key="4">
    <source>
        <dbReference type="PROSITE" id="PS51186"/>
    </source>
</evidence>
<sequence>MSKIIKIMPEDAGRLLPLITQLSRESDFIPELFREAIMSKADPENMLRALLKQNHMTVLAEEDGEVMNGYLLLQGNRLPQAMHRAEIMLAVRGDRRRQGCGRRLVHAAEVQAKEKGIVRLELTVASVNRPAMLLFGTSGYRVEGIRRGALKVGETWIDTFYMAKWLGSDEKFSGEKRLSAADTGENGYGSSFFGREDSV</sequence>
<dbReference type="Pfam" id="PF00583">
    <property type="entry name" value="Acetyltransf_1"/>
    <property type="match status" value="1"/>
</dbReference>
<dbReference type="AlphaFoldDB" id="A0AAU8ID96"/>
<dbReference type="EMBL" id="CP159510">
    <property type="protein sequence ID" value="XCJ15949.1"/>
    <property type="molecule type" value="Genomic_DNA"/>
</dbReference>
<feature type="region of interest" description="Disordered" evidence="3">
    <location>
        <begin position="179"/>
        <end position="199"/>
    </location>
</feature>
<reference evidence="5" key="1">
    <citation type="submission" date="2024-06" db="EMBL/GenBank/DDBJ databases">
        <authorList>
            <person name="Fan A."/>
            <person name="Zhang F.Y."/>
            <person name="Zhang L."/>
        </authorList>
    </citation>
    <scope>NUCLEOTIDE SEQUENCE</scope>
    <source>
        <strain evidence="5">Y61</strain>
    </source>
</reference>
<evidence type="ECO:0000313" key="5">
    <source>
        <dbReference type="EMBL" id="XCJ15949.1"/>
    </source>
</evidence>
<proteinExistence type="predicted"/>